<evidence type="ECO:0000256" key="6">
    <source>
        <dbReference type="ARBA" id="ARBA00023163"/>
    </source>
</evidence>
<dbReference type="Pfam" id="PF02805">
    <property type="entry name" value="Ada_Zn_binding"/>
    <property type="match status" value="1"/>
</dbReference>
<dbReference type="InterPro" id="IPR035451">
    <property type="entry name" value="Ada-like_dom_sf"/>
</dbReference>
<sequence>MAKLKPTLVPDTFWNAIVDNDVCFDDQFFYGVQTTGIFCRPSCKSRLPKRENVRIFKNAYVALDENFRPCKRCRPDGLNLPAEEWINQVAGWIDVHFTETVALETLAETFHGSPYHLQRLFTQFKGQSPLAYAQQKRLEKALQLLQASDLPIAEIAGSAGFGSTAYFITFFKNSTGLTPARYRKSFHLTGRGMPNGQAD</sequence>
<dbReference type="PANTHER" id="PTHR43280">
    <property type="entry name" value="ARAC-FAMILY TRANSCRIPTIONAL REGULATOR"/>
    <property type="match status" value="1"/>
</dbReference>
<gene>
    <name evidence="8" type="ORF">HNQ44_002802</name>
</gene>
<dbReference type="OrthoDB" id="9802228at2"/>
<evidence type="ECO:0000256" key="3">
    <source>
        <dbReference type="ARBA" id="ARBA00023015"/>
    </source>
</evidence>
<evidence type="ECO:0000259" key="7">
    <source>
        <dbReference type="PROSITE" id="PS01124"/>
    </source>
</evidence>
<dbReference type="EMBL" id="JACHHE010000008">
    <property type="protein sequence ID" value="MBB5181337.1"/>
    <property type="molecule type" value="Genomic_DNA"/>
</dbReference>
<dbReference type="GO" id="GO:0003700">
    <property type="term" value="F:DNA-binding transcription factor activity"/>
    <property type="evidence" value="ECO:0007669"/>
    <property type="project" value="InterPro"/>
</dbReference>
<evidence type="ECO:0000256" key="2">
    <source>
        <dbReference type="ARBA" id="ARBA00022603"/>
    </source>
</evidence>
<dbReference type="SUPFAM" id="SSF46689">
    <property type="entry name" value="Homeodomain-like"/>
    <property type="match status" value="2"/>
</dbReference>
<dbReference type="InterPro" id="IPR016220">
    <property type="entry name" value="Me-P-triester_DNA_alkyl-Trfase"/>
</dbReference>
<keyword evidence="3" id="KW-0805">Transcription regulation</keyword>
<dbReference type="Gene3D" id="3.40.10.10">
    <property type="entry name" value="DNA Methylphosphotriester Repair Domain"/>
    <property type="match status" value="1"/>
</dbReference>
<evidence type="ECO:0000313" key="8">
    <source>
        <dbReference type="EMBL" id="MBB5181337.1"/>
    </source>
</evidence>
<dbReference type="PIRSF" id="PIRSF000408">
    <property type="entry name" value="Alkyltransferas_AdaA"/>
    <property type="match status" value="1"/>
</dbReference>
<dbReference type="RefSeq" id="WP_135503371.1">
    <property type="nucleotide sequence ID" value="NZ_JACHHE010000008.1"/>
</dbReference>
<dbReference type="SMART" id="SM00342">
    <property type="entry name" value="HTH_ARAC"/>
    <property type="match status" value="1"/>
</dbReference>
<accession>A0A7W8CW67</accession>
<evidence type="ECO:0000313" key="9">
    <source>
        <dbReference type="Proteomes" id="UP000525923"/>
    </source>
</evidence>
<dbReference type="GO" id="GO:0008270">
    <property type="term" value="F:zinc ion binding"/>
    <property type="evidence" value="ECO:0007669"/>
    <property type="project" value="InterPro"/>
</dbReference>
<evidence type="ECO:0000256" key="1">
    <source>
        <dbReference type="ARBA" id="ARBA00001947"/>
    </source>
</evidence>
<name>A0A7W8CW67_9BACL</name>
<protein>
    <submittedName>
        <fullName evidence="8">AraC family transcriptional regulator of adaptative response / methylphosphotriester-DNA alkyltransferase methyltransferase</fullName>
        <ecNumber evidence="8">2.1.1.-</ecNumber>
    </submittedName>
</protein>
<dbReference type="GO" id="GO:0006281">
    <property type="term" value="P:DNA repair"/>
    <property type="evidence" value="ECO:0007669"/>
    <property type="project" value="InterPro"/>
</dbReference>
<dbReference type="PRINTS" id="PR00032">
    <property type="entry name" value="HTHARAC"/>
</dbReference>
<keyword evidence="5" id="KW-0010">Activator</keyword>
<keyword evidence="2 8" id="KW-0489">Methyltransferase</keyword>
<dbReference type="InterPro" id="IPR020449">
    <property type="entry name" value="Tscrpt_reg_AraC-type_HTH"/>
</dbReference>
<dbReference type="Pfam" id="PF12833">
    <property type="entry name" value="HTH_18"/>
    <property type="match status" value="1"/>
</dbReference>
<dbReference type="GO" id="GO:0032259">
    <property type="term" value="P:methylation"/>
    <property type="evidence" value="ECO:0007669"/>
    <property type="project" value="UniProtKB-KW"/>
</dbReference>
<organism evidence="8 9">
    <name type="scientific">Planococcus koreensis</name>
    <dbReference type="NCBI Taxonomy" id="112331"/>
    <lineage>
        <taxon>Bacteria</taxon>
        <taxon>Bacillati</taxon>
        <taxon>Bacillota</taxon>
        <taxon>Bacilli</taxon>
        <taxon>Bacillales</taxon>
        <taxon>Caryophanaceae</taxon>
        <taxon>Planococcus</taxon>
    </lineage>
</organism>
<dbReference type="SUPFAM" id="SSF57884">
    <property type="entry name" value="Ada DNA repair protein, N-terminal domain (N-Ada 10)"/>
    <property type="match status" value="1"/>
</dbReference>
<dbReference type="Proteomes" id="UP000525923">
    <property type="component" value="Unassembled WGS sequence"/>
</dbReference>
<comment type="cofactor">
    <cofactor evidence="1">
        <name>Zn(2+)</name>
        <dbReference type="ChEBI" id="CHEBI:29105"/>
    </cofactor>
</comment>
<dbReference type="Gene3D" id="1.10.10.60">
    <property type="entry name" value="Homeodomain-like"/>
    <property type="match status" value="2"/>
</dbReference>
<keyword evidence="8" id="KW-0808">Transferase</keyword>
<keyword evidence="9" id="KW-1185">Reference proteome</keyword>
<dbReference type="EC" id="2.1.1.-" evidence="8"/>
<dbReference type="PANTHER" id="PTHR43280:SF28">
    <property type="entry name" value="HTH-TYPE TRANSCRIPTIONAL ACTIVATOR RHAS"/>
    <property type="match status" value="1"/>
</dbReference>
<dbReference type="PROSITE" id="PS01124">
    <property type="entry name" value="HTH_ARAC_FAMILY_2"/>
    <property type="match status" value="1"/>
</dbReference>
<proteinExistence type="predicted"/>
<dbReference type="InterPro" id="IPR004026">
    <property type="entry name" value="Ada_DNA_repair_Zn-bd"/>
</dbReference>
<dbReference type="AlphaFoldDB" id="A0A7W8CW67"/>
<reference evidence="8 9" key="1">
    <citation type="submission" date="2020-08" db="EMBL/GenBank/DDBJ databases">
        <title>Genomic Encyclopedia of Type Strains, Phase IV (KMG-IV): sequencing the most valuable type-strain genomes for metagenomic binning, comparative biology and taxonomic classification.</title>
        <authorList>
            <person name="Goeker M."/>
        </authorList>
    </citation>
    <scope>NUCLEOTIDE SEQUENCE [LARGE SCALE GENOMIC DNA]</scope>
    <source>
        <strain evidence="8 9">DSM 15895</strain>
    </source>
</reference>
<dbReference type="InterPro" id="IPR009057">
    <property type="entry name" value="Homeodomain-like_sf"/>
</dbReference>
<evidence type="ECO:0000256" key="5">
    <source>
        <dbReference type="ARBA" id="ARBA00023159"/>
    </source>
</evidence>
<dbReference type="GO" id="GO:0043565">
    <property type="term" value="F:sequence-specific DNA binding"/>
    <property type="evidence" value="ECO:0007669"/>
    <property type="project" value="InterPro"/>
</dbReference>
<dbReference type="InterPro" id="IPR018060">
    <property type="entry name" value="HTH_AraC"/>
</dbReference>
<feature type="domain" description="HTH araC/xylS-type" evidence="7">
    <location>
        <begin position="87"/>
        <end position="185"/>
    </location>
</feature>
<evidence type="ECO:0000256" key="4">
    <source>
        <dbReference type="ARBA" id="ARBA00023125"/>
    </source>
</evidence>
<keyword evidence="4" id="KW-0238">DNA-binding</keyword>
<keyword evidence="6" id="KW-0804">Transcription</keyword>
<comment type="caution">
    <text evidence="8">The sequence shown here is derived from an EMBL/GenBank/DDBJ whole genome shotgun (WGS) entry which is preliminary data.</text>
</comment>
<dbReference type="GO" id="GO:0008168">
    <property type="term" value="F:methyltransferase activity"/>
    <property type="evidence" value="ECO:0007669"/>
    <property type="project" value="UniProtKB-KW"/>
</dbReference>